<feature type="region of interest" description="Disordered" evidence="5">
    <location>
        <begin position="429"/>
        <end position="457"/>
    </location>
</feature>
<keyword evidence="4" id="KW-0804">Transcription</keyword>
<dbReference type="SUPFAM" id="SSF88659">
    <property type="entry name" value="Sigma3 and sigma4 domains of RNA polymerase sigma factors"/>
    <property type="match status" value="1"/>
</dbReference>
<dbReference type="PANTHER" id="PTHR30603:SF47">
    <property type="entry name" value="RNA POLYMERASE SIGMA FACTOR SIGD, CHLOROPLASTIC"/>
    <property type="match status" value="1"/>
</dbReference>
<evidence type="ECO:0000256" key="2">
    <source>
        <dbReference type="ARBA" id="ARBA00023082"/>
    </source>
</evidence>
<accession>A0A5J6HDI8</accession>
<dbReference type="EMBL" id="CP023695">
    <property type="protein sequence ID" value="QEV18279.1"/>
    <property type="molecule type" value="Genomic_DNA"/>
</dbReference>
<keyword evidence="1" id="KW-0805">Transcription regulation</keyword>
<dbReference type="KEGG" id="salw:CP975_12915"/>
<organism evidence="7 8">
    <name type="scientific">Streptomyces alboniger</name>
    <dbReference type="NCBI Taxonomy" id="132473"/>
    <lineage>
        <taxon>Bacteria</taxon>
        <taxon>Bacillati</taxon>
        <taxon>Actinomycetota</taxon>
        <taxon>Actinomycetes</taxon>
        <taxon>Kitasatosporales</taxon>
        <taxon>Streptomycetaceae</taxon>
        <taxon>Streptomyces</taxon>
        <taxon>Streptomyces aurantiacus group</taxon>
    </lineage>
</organism>
<name>A0A5J6HDI8_STRAD</name>
<dbReference type="SUPFAM" id="SSF47413">
    <property type="entry name" value="lambda repressor-like DNA-binding domains"/>
    <property type="match status" value="1"/>
</dbReference>
<dbReference type="PRINTS" id="PR00046">
    <property type="entry name" value="SIGMA70FCT"/>
</dbReference>
<dbReference type="InterPro" id="IPR013324">
    <property type="entry name" value="RNA_pol_sigma_r3/r4-like"/>
</dbReference>
<dbReference type="InterPro" id="IPR010982">
    <property type="entry name" value="Lambda_DNA-bd_dom_sf"/>
</dbReference>
<dbReference type="CDD" id="cd06171">
    <property type="entry name" value="Sigma70_r4"/>
    <property type="match status" value="1"/>
</dbReference>
<proteinExistence type="predicted"/>
<dbReference type="InterPro" id="IPR050239">
    <property type="entry name" value="Sigma-70_RNA_pol_init_factors"/>
</dbReference>
<dbReference type="GO" id="GO:0016987">
    <property type="term" value="F:sigma factor activity"/>
    <property type="evidence" value="ECO:0007669"/>
    <property type="project" value="UniProtKB-KW"/>
</dbReference>
<reference evidence="7 8" key="1">
    <citation type="submission" date="2017-09" db="EMBL/GenBank/DDBJ databases">
        <authorList>
            <person name="Lee N."/>
            <person name="Cho B.-K."/>
        </authorList>
    </citation>
    <scope>NUCLEOTIDE SEQUENCE [LARGE SCALE GENOMIC DNA]</scope>
    <source>
        <strain evidence="7 8">ATCC 12461</strain>
    </source>
</reference>
<evidence type="ECO:0000256" key="3">
    <source>
        <dbReference type="ARBA" id="ARBA00023125"/>
    </source>
</evidence>
<dbReference type="InterPro" id="IPR007627">
    <property type="entry name" value="RNA_pol_sigma70_r2"/>
</dbReference>
<dbReference type="Proteomes" id="UP000326553">
    <property type="component" value="Chromosome"/>
</dbReference>
<dbReference type="InterPro" id="IPR036388">
    <property type="entry name" value="WH-like_DNA-bd_sf"/>
</dbReference>
<feature type="compositionally biased region" description="Basic residues" evidence="5">
    <location>
        <begin position="429"/>
        <end position="438"/>
    </location>
</feature>
<dbReference type="Gene3D" id="1.10.601.10">
    <property type="entry name" value="RNA Polymerase Primary Sigma Factor"/>
    <property type="match status" value="1"/>
</dbReference>
<evidence type="ECO:0000256" key="4">
    <source>
        <dbReference type="ARBA" id="ARBA00023163"/>
    </source>
</evidence>
<dbReference type="InterPro" id="IPR000943">
    <property type="entry name" value="RNA_pol_sigma70"/>
</dbReference>
<dbReference type="Pfam" id="PF04542">
    <property type="entry name" value="Sigma70_r2"/>
    <property type="match status" value="1"/>
</dbReference>
<dbReference type="Pfam" id="PF04545">
    <property type="entry name" value="Sigma70_r4"/>
    <property type="match status" value="1"/>
</dbReference>
<dbReference type="GO" id="GO:0006352">
    <property type="term" value="P:DNA-templated transcription initiation"/>
    <property type="evidence" value="ECO:0007669"/>
    <property type="project" value="InterPro"/>
</dbReference>
<evidence type="ECO:0000256" key="1">
    <source>
        <dbReference type="ARBA" id="ARBA00023015"/>
    </source>
</evidence>
<feature type="domain" description="RNA polymerase sigma-70" evidence="6">
    <location>
        <begin position="365"/>
        <end position="391"/>
    </location>
</feature>
<keyword evidence="2" id="KW-0731">Sigma factor</keyword>
<gene>
    <name evidence="7" type="ORF">CP975_12915</name>
</gene>
<dbReference type="InterPro" id="IPR014284">
    <property type="entry name" value="RNA_pol_sigma-70_dom"/>
</dbReference>
<evidence type="ECO:0000259" key="6">
    <source>
        <dbReference type="PROSITE" id="PS00716"/>
    </source>
</evidence>
<dbReference type="GO" id="GO:0003677">
    <property type="term" value="F:DNA binding"/>
    <property type="evidence" value="ECO:0007669"/>
    <property type="project" value="UniProtKB-KW"/>
</dbReference>
<feature type="region of interest" description="Disordered" evidence="5">
    <location>
        <begin position="1026"/>
        <end position="1049"/>
    </location>
</feature>
<dbReference type="SUPFAM" id="SSF88946">
    <property type="entry name" value="Sigma2 domain of RNA polymerase sigma factors"/>
    <property type="match status" value="1"/>
</dbReference>
<protein>
    <submittedName>
        <fullName evidence="7">Sigma-70 family RNA polymerase sigma factor</fullName>
    </submittedName>
</protein>
<dbReference type="OrthoDB" id="4273543at2"/>
<dbReference type="InterPro" id="IPR007630">
    <property type="entry name" value="RNA_pol_sigma70_r4"/>
</dbReference>
<evidence type="ECO:0000256" key="5">
    <source>
        <dbReference type="SAM" id="MobiDB-lite"/>
    </source>
</evidence>
<keyword evidence="8" id="KW-1185">Reference proteome</keyword>
<keyword evidence="3" id="KW-0238">DNA-binding</keyword>
<dbReference type="PROSITE" id="PS00716">
    <property type="entry name" value="SIGMA70_2"/>
    <property type="match status" value="1"/>
</dbReference>
<dbReference type="PANTHER" id="PTHR30603">
    <property type="entry name" value="RNA POLYMERASE SIGMA FACTOR RPO"/>
    <property type="match status" value="1"/>
</dbReference>
<evidence type="ECO:0000313" key="7">
    <source>
        <dbReference type="EMBL" id="QEV18279.1"/>
    </source>
</evidence>
<evidence type="ECO:0000313" key="8">
    <source>
        <dbReference type="Proteomes" id="UP000326553"/>
    </source>
</evidence>
<dbReference type="NCBIfam" id="TIGR02937">
    <property type="entry name" value="sigma70-ECF"/>
    <property type="match status" value="1"/>
</dbReference>
<sequence length="1161" mass="127352">MSTDGRPPHNGGDRGADWGRVVRLLRRFRAEGAEPDIAVSRVSVAAGLDERTTCELAAAMRSEGWLLERASRETPESEEEADSGEVVASAPGVDCVHEGRVVVDHHSARAAARRVLDGDRWNRNPDGRILTAEEEVGLFLLVREGLPCAEDIPAGYLRDLPRDGEARKAYEALVAHNMRLVYSVVKGMAHGNDLDLDDLAQYGVIGLTRAVEKFDIARGFKFSTYATSWIRQSADRAVADFGAAIRLPVHVRDSVRKITRVQRDSRARGIEPDVVDLQKATGFSHEKVASCLKLSRRTKSLDALVEIGFPESAISDYRGASTTPHHSLRQYIALEELRPLLSVLNERTLLMIMYRYGLVDGERWTLEEVGRLFGVTRERVRQLEVRGLSDMRIALGLEPDKPGAAGRMKRAQREWEALGNGLASRVRRANRRASRRGRAAVENRSAGSRNAERAGNAMTVDEGSFGHWLKEQMVHHGTDEAELAQRLDVPQFLISSWLEGRSVPNDGMRVKVEALFDVLEEAEAGTSEGDDIGNVGWRHRPAHQDGGREFGNAAAFAFDADVEVLAREATQNSLDERLPNSRPVRVHYTLHELTGEWLARFREALRWEDLLPHYQVAAAQNQKVGRVIAAGLREMEERDRLVLLRVDDYNASGLTGDDYETGRFAAVVRRQLDSHKSTNGAGGSYGLGKATLWATSRLGLVLMNSTLSEPHEGRTERRLVGRLDLPWREVGGTPCAGPAWFGRPDPDLGDANVARSWWADRDTVERLHLTRESAEPGTSFLIVGAHDVASLAEAGPAEDDASDDADSVHIMHRRLVQALGRNFWAAMTPGGSGEPLLEVSVRTLRNGEVIIEKERVDPRVAQPSRTRALQAFLDGTTVERLTESGQVAMTTVPLKVPDLAEGPGGGEHRAVLLVTEADDADGRPNTVVAMRGNRMTVKTSRVPDLALGTNPFQAVLLVGQAAGDVRLADEAEAFLRASEPPEHNKWGQTEELRMRYSPSAYRRIAALTRDTNKAVRELVALPKEKRRSGSDRLRKRLTVGGRKEARSNETAGLPTLDDLEARIDDDGAWCVTAEVKVPAGGDSWQLTPVAKLDVRSGARPVVSWAELVAVRSCEVVDGVLRFAPGARSATFRGVTDVSTHPVRATLTGLVVELSAGKGGKA</sequence>
<dbReference type="InterPro" id="IPR013325">
    <property type="entry name" value="RNA_pol_sigma_r2"/>
</dbReference>
<dbReference type="AlphaFoldDB" id="A0A5J6HDI8"/>
<dbReference type="Gene3D" id="1.10.10.10">
    <property type="entry name" value="Winged helix-like DNA-binding domain superfamily/Winged helix DNA-binding domain"/>
    <property type="match status" value="2"/>
</dbReference>